<protein>
    <submittedName>
        <fullName evidence="1">Type VI secretion system amidase effector protein Tae4</fullName>
    </submittedName>
</protein>
<evidence type="ECO:0000313" key="1">
    <source>
        <dbReference type="EMBL" id="MDO7929186.1"/>
    </source>
</evidence>
<sequence length="190" mass="20921">MTNLTVSAGGVSTAVKVNRPRYSDLWEAYAEVGSMESAAVYDLVGGEAAELRRQIPDNYANSCALRMSRAFNYGGYKVPRGTIIKNKSIYRVRGSDGLAYILRVNDMIDFLKYNWGKPDLVMAPGDDALMAGKKGVIVIEADGWEDARGHVVLWNGEVTSDGSDYHRQDGEDWIGSTGVLVKISYWELKG</sequence>
<organism evidence="1 2">
    <name type="scientific">Pseudomonas serbiensis</name>
    <dbReference type="NCBI Taxonomy" id="3064350"/>
    <lineage>
        <taxon>Bacteria</taxon>
        <taxon>Pseudomonadati</taxon>
        <taxon>Pseudomonadota</taxon>
        <taxon>Gammaproteobacteria</taxon>
        <taxon>Pseudomonadales</taxon>
        <taxon>Pseudomonadaceae</taxon>
        <taxon>Pseudomonas</taxon>
    </lineage>
</organism>
<dbReference type="EMBL" id="JAUQOO010000017">
    <property type="protein sequence ID" value="MDO7929186.1"/>
    <property type="molecule type" value="Genomic_DNA"/>
</dbReference>
<accession>A0ABT9CUL2</accession>
<dbReference type="RefSeq" id="WP_304575606.1">
    <property type="nucleotide sequence ID" value="NZ_JAUQOO010000017.1"/>
</dbReference>
<reference evidence="1 2" key="1">
    <citation type="submission" date="2023-07" db="EMBL/GenBank/DDBJ databases">
        <title>Identification of four novel Pseudomonas species associated with bacterial leaf spot of cucurbits.</title>
        <authorList>
            <person name="Fullem K.R."/>
        </authorList>
    </citation>
    <scope>NUCLEOTIDE SEQUENCE [LARGE SCALE GENOMIC DNA]</scope>
    <source>
        <strain evidence="1 2">KFB 138</strain>
    </source>
</reference>
<gene>
    <name evidence="1" type="ORF">Q6A51_20590</name>
</gene>
<keyword evidence="2" id="KW-1185">Reference proteome</keyword>
<dbReference type="InterPro" id="IPR025562">
    <property type="entry name" value="Tae4"/>
</dbReference>
<comment type="caution">
    <text evidence="1">The sequence shown here is derived from an EMBL/GenBank/DDBJ whole genome shotgun (WGS) entry which is preliminary data.</text>
</comment>
<dbReference type="Pfam" id="PF14113">
    <property type="entry name" value="Tae4"/>
    <property type="match status" value="1"/>
</dbReference>
<dbReference type="Gene3D" id="3.90.1720.70">
    <property type="match status" value="1"/>
</dbReference>
<evidence type="ECO:0000313" key="2">
    <source>
        <dbReference type="Proteomes" id="UP001223016"/>
    </source>
</evidence>
<dbReference type="Proteomes" id="UP001223016">
    <property type="component" value="Unassembled WGS sequence"/>
</dbReference>
<name>A0ABT9CUL2_9PSED</name>
<proteinExistence type="predicted"/>